<evidence type="ECO:0000313" key="6">
    <source>
        <dbReference type="Proteomes" id="UP000629870"/>
    </source>
</evidence>
<dbReference type="PANTHER" id="PTHR45138:SF9">
    <property type="entry name" value="DIGUANYLATE CYCLASE DGCM-RELATED"/>
    <property type="match status" value="1"/>
</dbReference>
<evidence type="ECO:0000313" key="4">
    <source>
        <dbReference type="EMBL" id="TNM64712.1"/>
    </source>
</evidence>
<dbReference type="PANTHER" id="PTHR45138">
    <property type="entry name" value="REGULATORY COMPONENTS OF SENSORY TRANSDUCTION SYSTEM"/>
    <property type="match status" value="1"/>
</dbReference>
<dbReference type="AlphaFoldDB" id="A0A5C4XMR2"/>
<evidence type="ECO:0000259" key="2">
    <source>
        <dbReference type="PROSITE" id="PS50887"/>
    </source>
</evidence>
<dbReference type="EMBL" id="VDMO01000039">
    <property type="protein sequence ID" value="TNM64712.1"/>
    <property type="molecule type" value="Genomic_DNA"/>
</dbReference>
<dbReference type="CDD" id="cd01949">
    <property type="entry name" value="GGDEF"/>
    <property type="match status" value="1"/>
</dbReference>
<organism evidence="4 5">
    <name type="scientific">Deinococcus radiopugnans ATCC 19172</name>
    <dbReference type="NCBI Taxonomy" id="585398"/>
    <lineage>
        <taxon>Bacteria</taxon>
        <taxon>Thermotogati</taxon>
        <taxon>Deinococcota</taxon>
        <taxon>Deinococci</taxon>
        <taxon>Deinococcales</taxon>
        <taxon>Deinococcaceae</taxon>
        <taxon>Deinococcus</taxon>
    </lineage>
</organism>
<dbReference type="EMBL" id="JACHEW010000042">
    <property type="protein sequence ID" value="MBB6018767.1"/>
    <property type="molecule type" value="Genomic_DNA"/>
</dbReference>
<evidence type="ECO:0000313" key="3">
    <source>
        <dbReference type="EMBL" id="MBB6018767.1"/>
    </source>
</evidence>
<reference evidence="3 6" key="2">
    <citation type="submission" date="2020-08" db="EMBL/GenBank/DDBJ databases">
        <title>Genomic Encyclopedia of Type Strains, Phase IV (KMG-IV): sequencing the most valuable type-strain genomes for metagenomic binning, comparative biology and taxonomic classification.</title>
        <authorList>
            <person name="Goeker M."/>
        </authorList>
    </citation>
    <scope>NUCLEOTIDE SEQUENCE [LARGE SCALE GENOMIC DNA]</scope>
    <source>
        <strain evidence="3 6">DSM 12027</strain>
    </source>
</reference>
<accession>A0A5C4XMR2</accession>
<evidence type="ECO:0000256" key="1">
    <source>
        <dbReference type="SAM" id="Phobius"/>
    </source>
</evidence>
<sequence>MPTSSPAIEAAKRRVYLFVGTLASLATLAVWLYALRFDDSSPFNRYGLPAVLLYDLGVTWAIATRRVRPSATEPVTLGVLGLLFCARLLSDVALPDVAAPFIQERLLVLMGLSILGLLVLRPRPAVLGIAALFTLHTAAEVARLVLHDAVTPAALGRVASGQLMLLAILGLLTVLAHYRRWWSDAEGLARTDALTHVPNRRETQRCLQAALGGPDPVCVLLLDLDHFKALNDAFGHAAGDDVLREVAALGQSRLRPGDTLGRWGGEEFLAVLPQTALACGVEVAERLREVIAGHVFAHGARVTVSIGVAQRVLGETEAGLIERADAAQYAAKRAGRDQVQAAPPTRAGES</sequence>
<dbReference type="InterPro" id="IPR029787">
    <property type="entry name" value="Nucleotide_cyclase"/>
</dbReference>
<dbReference type="NCBIfam" id="TIGR00254">
    <property type="entry name" value="GGDEF"/>
    <property type="match status" value="1"/>
</dbReference>
<feature type="transmembrane region" description="Helical" evidence="1">
    <location>
        <begin position="15"/>
        <end position="34"/>
    </location>
</feature>
<dbReference type="Proteomes" id="UP000629870">
    <property type="component" value="Unassembled WGS sequence"/>
</dbReference>
<keyword evidence="1" id="KW-0472">Membrane</keyword>
<dbReference type="FunFam" id="3.30.70.270:FF:000001">
    <property type="entry name" value="Diguanylate cyclase domain protein"/>
    <property type="match status" value="1"/>
</dbReference>
<feature type="domain" description="GGDEF" evidence="2">
    <location>
        <begin position="215"/>
        <end position="344"/>
    </location>
</feature>
<dbReference type="InterPro" id="IPR000160">
    <property type="entry name" value="GGDEF_dom"/>
</dbReference>
<keyword evidence="1" id="KW-1133">Transmembrane helix</keyword>
<proteinExistence type="predicted"/>
<dbReference type="PROSITE" id="PS50887">
    <property type="entry name" value="GGDEF"/>
    <property type="match status" value="1"/>
</dbReference>
<dbReference type="GO" id="GO:0052621">
    <property type="term" value="F:diguanylate cyclase activity"/>
    <property type="evidence" value="ECO:0007669"/>
    <property type="project" value="TreeGrafter"/>
</dbReference>
<dbReference type="GO" id="GO:1902201">
    <property type="term" value="P:negative regulation of bacterial-type flagellum-dependent cell motility"/>
    <property type="evidence" value="ECO:0007669"/>
    <property type="project" value="TreeGrafter"/>
</dbReference>
<gene>
    <name evidence="4" type="ORF">FHR04_19580</name>
    <name evidence="3" type="ORF">HNQ04_004048</name>
</gene>
<keyword evidence="1" id="KW-0812">Transmembrane</keyword>
<dbReference type="SUPFAM" id="SSF55073">
    <property type="entry name" value="Nucleotide cyclase"/>
    <property type="match status" value="1"/>
</dbReference>
<name>A0A5C4XMR2_9DEIO</name>
<protein>
    <submittedName>
        <fullName evidence="3">Diguanylate cyclase (GGDEF)-like protein</fullName>
    </submittedName>
    <submittedName>
        <fullName evidence="4">GGDEF domain-containing protein</fullName>
    </submittedName>
</protein>
<dbReference type="OrthoDB" id="9759607at2"/>
<dbReference type="Proteomes" id="UP000313988">
    <property type="component" value="Unassembled WGS sequence"/>
</dbReference>
<feature type="transmembrane region" description="Helical" evidence="1">
    <location>
        <begin position="101"/>
        <end position="120"/>
    </location>
</feature>
<keyword evidence="6" id="KW-1185">Reference proteome</keyword>
<dbReference type="Gene3D" id="3.30.70.270">
    <property type="match status" value="1"/>
</dbReference>
<feature type="transmembrane region" description="Helical" evidence="1">
    <location>
        <begin position="158"/>
        <end position="178"/>
    </location>
</feature>
<dbReference type="Pfam" id="PF00990">
    <property type="entry name" value="GGDEF"/>
    <property type="match status" value="1"/>
</dbReference>
<dbReference type="GO" id="GO:0005886">
    <property type="term" value="C:plasma membrane"/>
    <property type="evidence" value="ECO:0007669"/>
    <property type="project" value="TreeGrafter"/>
</dbReference>
<dbReference type="InterPro" id="IPR050469">
    <property type="entry name" value="Diguanylate_Cyclase"/>
</dbReference>
<reference evidence="4 5" key="1">
    <citation type="submission" date="2019-06" db="EMBL/GenBank/DDBJ databases">
        <title>Genome sequence of Deinococcus radiopugnans ATCC 19172.</title>
        <authorList>
            <person name="Maclea K.S."/>
            <person name="Maynard C.R."/>
        </authorList>
    </citation>
    <scope>NUCLEOTIDE SEQUENCE [LARGE SCALE GENOMIC DNA]</scope>
    <source>
        <strain evidence="4 5">ATCC 19172</strain>
    </source>
</reference>
<comment type="caution">
    <text evidence="4">The sequence shown here is derived from an EMBL/GenBank/DDBJ whole genome shotgun (WGS) entry which is preliminary data.</text>
</comment>
<dbReference type="GO" id="GO:0043709">
    <property type="term" value="P:cell adhesion involved in single-species biofilm formation"/>
    <property type="evidence" value="ECO:0007669"/>
    <property type="project" value="TreeGrafter"/>
</dbReference>
<evidence type="ECO:0000313" key="5">
    <source>
        <dbReference type="Proteomes" id="UP000313988"/>
    </source>
</evidence>
<dbReference type="SMART" id="SM00267">
    <property type="entry name" value="GGDEF"/>
    <property type="match status" value="1"/>
</dbReference>
<dbReference type="InterPro" id="IPR043128">
    <property type="entry name" value="Rev_trsase/Diguanyl_cyclase"/>
</dbReference>
<feature type="transmembrane region" description="Helical" evidence="1">
    <location>
        <begin position="127"/>
        <end position="146"/>
    </location>
</feature>
<dbReference type="RefSeq" id="WP_139404872.1">
    <property type="nucleotide sequence ID" value="NZ_JACHEW010000042.1"/>
</dbReference>